<dbReference type="PANTHER" id="PTHR43133">
    <property type="entry name" value="RNA POLYMERASE ECF-TYPE SIGMA FACTO"/>
    <property type="match status" value="1"/>
</dbReference>
<dbReference type="CDD" id="cd06171">
    <property type="entry name" value="Sigma70_r4"/>
    <property type="match status" value="1"/>
</dbReference>
<evidence type="ECO:0000256" key="1">
    <source>
        <dbReference type="ARBA" id="ARBA00010641"/>
    </source>
</evidence>
<proteinExistence type="inferred from homology"/>
<evidence type="ECO:0000259" key="5">
    <source>
        <dbReference type="Pfam" id="PF04542"/>
    </source>
</evidence>
<evidence type="ECO:0000313" key="7">
    <source>
        <dbReference type="EMBL" id="QNN55145.1"/>
    </source>
</evidence>
<dbReference type="Gene3D" id="1.10.1740.10">
    <property type="match status" value="1"/>
</dbReference>
<comment type="similarity">
    <text evidence="1">Belongs to the sigma-70 factor family. ECF subfamily.</text>
</comment>
<evidence type="ECO:0000256" key="4">
    <source>
        <dbReference type="ARBA" id="ARBA00023163"/>
    </source>
</evidence>
<evidence type="ECO:0000313" key="8">
    <source>
        <dbReference type="Proteomes" id="UP000515947"/>
    </source>
</evidence>
<evidence type="ECO:0000259" key="6">
    <source>
        <dbReference type="Pfam" id="PF08281"/>
    </source>
</evidence>
<dbReference type="SUPFAM" id="SSF88946">
    <property type="entry name" value="Sigma2 domain of RNA polymerase sigma factors"/>
    <property type="match status" value="1"/>
</dbReference>
<dbReference type="InterPro" id="IPR036388">
    <property type="entry name" value="WH-like_DNA-bd_sf"/>
</dbReference>
<dbReference type="EMBL" id="CP060713">
    <property type="protein sequence ID" value="QNN55145.1"/>
    <property type="molecule type" value="Genomic_DNA"/>
</dbReference>
<dbReference type="GO" id="GO:0006352">
    <property type="term" value="P:DNA-templated transcription initiation"/>
    <property type="evidence" value="ECO:0007669"/>
    <property type="project" value="InterPro"/>
</dbReference>
<evidence type="ECO:0000256" key="3">
    <source>
        <dbReference type="ARBA" id="ARBA00023082"/>
    </source>
</evidence>
<keyword evidence="3" id="KW-0731">Sigma factor</keyword>
<dbReference type="SUPFAM" id="SSF88659">
    <property type="entry name" value="Sigma3 and sigma4 domains of RNA polymerase sigma factors"/>
    <property type="match status" value="1"/>
</dbReference>
<dbReference type="Gene3D" id="1.10.10.10">
    <property type="entry name" value="Winged helix-like DNA-binding domain superfamily/Winged helix DNA-binding domain"/>
    <property type="match status" value="1"/>
</dbReference>
<dbReference type="NCBIfam" id="TIGR02937">
    <property type="entry name" value="sigma70-ECF"/>
    <property type="match status" value="1"/>
</dbReference>
<name>A0A7G9RHS0_9ACTN</name>
<dbReference type="Proteomes" id="UP000515947">
    <property type="component" value="Chromosome"/>
</dbReference>
<dbReference type="KEGG" id="nmes:H9L09_18315"/>
<keyword evidence="2" id="KW-0805">Transcription regulation</keyword>
<dbReference type="InterPro" id="IPR013249">
    <property type="entry name" value="RNA_pol_sigma70_r4_t2"/>
</dbReference>
<dbReference type="InterPro" id="IPR007627">
    <property type="entry name" value="RNA_pol_sigma70_r2"/>
</dbReference>
<keyword evidence="4" id="KW-0804">Transcription</keyword>
<protein>
    <submittedName>
        <fullName evidence="7">RNA polymerase sigma factor</fullName>
    </submittedName>
</protein>
<feature type="domain" description="RNA polymerase sigma factor 70 region 4 type 2" evidence="6">
    <location>
        <begin position="126"/>
        <end position="177"/>
    </location>
</feature>
<sequence>MEAGATDAEVIARSLRTPEVFAEVFDRHQRAVHAYAVRRAGRDAADDVLSDAFLTAFGQRKRYKPDAESALPWLYGIAGNILRRRWRSLAATDRLVQSAAVHVVRFADSHENQVVDRLGSTQDWLSVRTVLEQLPDGDREAILLFAWEELTYPEIASAMGIPVGTVRSRIHRARRHLRAAIDDTLEVGR</sequence>
<dbReference type="Pfam" id="PF08281">
    <property type="entry name" value="Sigma70_r4_2"/>
    <property type="match status" value="1"/>
</dbReference>
<gene>
    <name evidence="7" type="ORF">H9L09_18315</name>
</gene>
<dbReference type="Pfam" id="PF04542">
    <property type="entry name" value="Sigma70_r2"/>
    <property type="match status" value="1"/>
</dbReference>
<reference evidence="7 8" key="1">
    <citation type="submission" date="2020-08" db="EMBL/GenBank/DDBJ databases">
        <title>Genome sequence of Nocardioides mesophilus KACC 16243T.</title>
        <authorList>
            <person name="Hyun D.-W."/>
            <person name="Bae J.-W."/>
        </authorList>
    </citation>
    <scope>NUCLEOTIDE SEQUENCE [LARGE SCALE GENOMIC DNA]</scope>
    <source>
        <strain evidence="7 8">KACC 16243</strain>
    </source>
</reference>
<feature type="domain" description="RNA polymerase sigma-70 region 2" evidence="5">
    <location>
        <begin position="25"/>
        <end position="90"/>
    </location>
</feature>
<keyword evidence="8" id="KW-1185">Reference proteome</keyword>
<dbReference type="InterPro" id="IPR039425">
    <property type="entry name" value="RNA_pol_sigma-70-like"/>
</dbReference>
<dbReference type="PANTHER" id="PTHR43133:SF25">
    <property type="entry name" value="RNA POLYMERASE SIGMA FACTOR RFAY-RELATED"/>
    <property type="match status" value="1"/>
</dbReference>
<dbReference type="AlphaFoldDB" id="A0A7G9RHS0"/>
<dbReference type="GO" id="GO:0003677">
    <property type="term" value="F:DNA binding"/>
    <property type="evidence" value="ECO:0007669"/>
    <property type="project" value="InterPro"/>
</dbReference>
<dbReference type="InterPro" id="IPR013324">
    <property type="entry name" value="RNA_pol_sigma_r3/r4-like"/>
</dbReference>
<dbReference type="InterPro" id="IPR013325">
    <property type="entry name" value="RNA_pol_sigma_r2"/>
</dbReference>
<dbReference type="GO" id="GO:0016987">
    <property type="term" value="F:sigma factor activity"/>
    <property type="evidence" value="ECO:0007669"/>
    <property type="project" value="UniProtKB-KW"/>
</dbReference>
<organism evidence="7 8">
    <name type="scientific">Nocardioides mesophilus</name>
    <dbReference type="NCBI Taxonomy" id="433659"/>
    <lineage>
        <taxon>Bacteria</taxon>
        <taxon>Bacillati</taxon>
        <taxon>Actinomycetota</taxon>
        <taxon>Actinomycetes</taxon>
        <taxon>Propionibacteriales</taxon>
        <taxon>Nocardioidaceae</taxon>
        <taxon>Nocardioides</taxon>
    </lineage>
</organism>
<evidence type="ECO:0000256" key="2">
    <source>
        <dbReference type="ARBA" id="ARBA00023015"/>
    </source>
</evidence>
<dbReference type="InterPro" id="IPR014284">
    <property type="entry name" value="RNA_pol_sigma-70_dom"/>
</dbReference>
<accession>A0A7G9RHS0</accession>